<sequence>MEDDIRCGTTAYIREILDLHLMTGRYSTVLVQELAEIFERRSGNVFAILDEVAALEGAPGARPSLTKPPAMFVRPPLTGLWHKHYNQASFLHQNVSNHWRANDFAVHAARTIGEAAIHEDKLIGALIHEFVMGGYRERSEARRLTGQWIVYARQDDVNTYLTLGTHGDDAAIRQRVLGCATEFPELGLDERRVPAR</sequence>
<name>A0ABS5GK59_9BRAD</name>
<dbReference type="RefSeq" id="WP_172243884.1">
    <property type="nucleotide sequence ID" value="NZ_JABFDP010000057.1"/>
</dbReference>
<dbReference type="Proteomes" id="UP001314635">
    <property type="component" value="Unassembled WGS sequence"/>
</dbReference>
<organism evidence="1 2">
    <name type="scientific">Bradyrhizobium denitrificans</name>
    <dbReference type="NCBI Taxonomy" id="2734912"/>
    <lineage>
        <taxon>Bacteria</taxon>
        <taxon>Pseudomonadati</taxon>
        <taxon>Pseudomonadota</taxon>
        <taxon>Alphaproteobacteria</taxon>
        <taxon>Hyphomicrobiales</taxon>
        <taxon>Nitrobacteraceae</taxon>
        <taxon>Bradyrhizobium</taxon>
    </lineage>
</organism>
<accession>A0ABS5GK59</accession>
<dbReference type="EMBL" id="JAFCLK010000069">
    <property type="protein sequence ID" value="MBR1141491.1"/>
    <property type="molecule type" value="Genomic_DNA"/>
</dbReference>
<keyword evidence="2" id="KW-1185">Reference proteome</keyword>
<evidence type="ECO:0000313" key="2">
    <source>
        <dbReference type="Proteomes" id="UP001314635"/>
    </source>
</evidence>
<comment type="caution">
    <text evidence="1">The sequence shown here is derived from an EMBL/GenBank/DDBJ whole genome shotgun (WGS) entry which is preliminary data.</text>
</comment>
<protein>
    <submittedName>
        <fullName evidence="1">Uncharacterized protein</fullName>
    </submittedName>
</protein>
<gene>
    <name evidence="1" type="ORF">JQ619_37670</name>
</gene>
<evidence type="ECO:0000313" key="1">
    <source>
        <dbReference type="EMBL" id="MBR1141491.1"/>
    </source>
</evidence>
<proteinExistence type="predicted"/>
<reference evidence="2" key="1">
    <citation type="journal article" date="2021" name="ISME J.">
        <title>Evolutionary origin and ecological implication of a unique nif island in free-living Bradyrhizobium lineages.</title>
        <authorList>
            <person name="Tao J."/>
        </authorList>
    </citation>
    <scope>NUCLEOTIDE SEQUENCE [LARGE SCALE GENOMIC DNA]</scope>
    <source>
        <strain evidence="2">SZCCT0094</strain>
    </source>
</reference>